<organism evidence="1 2">
    <name type="scientific">Edwardsiella ictaluri</name>
    <dbReference type="NCBI Taxonomy" id="67780"/>
    <lineage>
        <taxon>Bacteria</taxon>
        <taxon>Pseudomonadati</taxon>
        <taxon>Pseudomonadota</taxon>
        <taxon>Gammaproteobacteria</taxon>
        <taxon>Enterobacterales</taxon>
        <taxon>Hafniaceae</taxon>
        <taxon>Edwardsiella</taxon>
    </lineage>
</organism>
<gene>
    <name evidence="1" type="ORF">MAY91_17420</name>
</gene>
<reference evidence="1 2" key="1">
    <citation type="submission" date="2022-02" db="EMBL/GenBank/DDBJ databases">
        <title>Phenotypic, genotypic and serological characterization of Edwardsiella ictaluri from catfish and ornamental fish species.</title>
        <authorList>
            <person name="Rose D."/>
            <person name="Tekedar H.C."/>
            <person name="Waldbieser G.C."/>
            <person name="Aarattuthodi S."/>
            <person name="Griffin M.J."/>
        </authorList>
    </citation>
    <scope>NUCLEOTIDE SEQUENCE [LARGE SCALE GENOMIC DNA]</scope>
    <source>
        <strain evidence="1 2">13 TAL-140 K3</strain>
    </source>
</reference>
<keyword evidence="2" id="KW-1185">Reference proteome</keyword>
<protein>
    <submittedName>
        <fullName evidence="1">Uncharacterized protein</fullName>
    </submittedName>
</protein>
<sequence>MKYDITTPSQYHVALVERLRAHLFDGLAIESYDEFGKVEIGQPTILIQWEDAYPGPRRNDGRYTHHFMLTAHCIIPKGHPNAALQALDLSAEVERLLERRSLFKVPAVDTDAADMLLVSTDQVGMPQIQLNGDTSFLLGLDGVESRGVQWLQPLYLGMSLNSAPDVRDRVRYSVQEMEMRHA</sequence>
<evidence type="ECO:0000313" key="2">
    <source>
        <dbReference type="Proteomes" id="UP001222680"/>
    </source>
</evidence>
<accession>A0ABY8GG12</accession>
<proteinExistence type="predicted"/>
<dbReference type="Proteomes" id="UP001222680">
    <property type="component" value="Chromosome"/>
</dbReference>
<evidence type="ECO:0000313" key="1">
    <source>
        <dbReference type="EMBL" id="WFN96464.1"/>
    </source>
</evidence>
<dbReference type="EMBL" id="CP092014">
    <property type="protein sequence ID" value="WFN96464.1"/>
    <property type="molecule type" value="Genomic_DNA"/>
</dbReference>
<name>A0ABY8GG12_EDWIC</name>
<dbReference type="RefSeq" id="WP_049640774.1">
    <property type="nucleotide sequence ID" value="NZ_CP113159.1"/>
</dbReference>